<gene>
    <name evidence="2" type="ordered locus">MA_3954</name>
</gene>
<dbReference type="PhylomeDB" id="Q8TJ34"/>
<evidence type="ECO:0000259" key="1">
    <source>
        <dbReference type="PROSITE" id="PS51186"/>
    </source>
</evidence>
<proteinExistence type="predicted"/>
<dbReference type="KEGG" id="mac:MA_3954"/>
<name>Q8TJ34_METAC</name>
<dbReference type="HOGENOM" id="CLU_013985_19_6_2"/>
<protein>
    <submittedName>
        <fullName evidence="2">Acetyltransferase family protein</fullName>
    </submittedName>
</protein>
<organism evidence="2 3">
    <name type="scientific">Methanosarcina acetivorans (strain ATCC 35395 / DSM 2834 / JCM 12185 / C2A)</name>
    <dbReference type="NCBI Taxonomy" id="188937"/>
    <lineage>
        <taxon>Archaea</taxon>
        <taxon>Methanobacteriati</taxon>
        <taxon>Methanobacteriota</taxon>
        <taxon>Stenosarchaea group</taxon>
        <taxon>Methanomicrobia</taxon>
        <taxon>Methanosarcinales</taxon>
        <taxon>Methanosarcinaceae</taxon>
        <taxon>Methanosarcina</taxon>
    </lineage>
</organism>
<keyword evidence="3" id="KW-1185">Reference proteome</keyword>
<sequence>MRNTMELKYVVREGEISDLHKVVALYRTVASRSGGIAREADEVTEAYVRSFIEKSLESGIILTVENPEKPDTLIAEVHTYKPGIKVFAHIFSDLTIAVHPDYQGKWIGKLLFGTLLQETISKHSEVMRVELLVRESNKRAIEFYEKFGFNIEGRLENRICDKTGKLEADIPMGWTFSACWQQV</sequence>
<evidence type="ECO:0000313" key="2">
    <source>
        <dbReference type="EMBL" id="AAM07305.1"/>
    </source>
</evidence>
<dbReference type="InterPro" id="IPR016181">
    <property type="entry name" value="Acyl_CoA_acyltransferase"/>
</dbReference>
<dbReference type="EnsemblBacteria" id="AAM07305">
    <property type="protein sequence ID" value="AAM07305"/>
    <property type="gene ID" value="MA_3954"/>
</dbReference>
<dbReference type="GO" id="GO:0016747">
    <property type="term" value="F:acyltransferase activity, transferring groups other than amino-acyl groups"/>
    <property type="evidence" value="ECO:0007669"/>
    <property type="project" value="InterPro"/>
</dbReference>
<dbReference type="Pfam" id="PF13508">
    <property type="entry name" value="Acetyltransf_7"/>
    <property type="match status" value="1"/>
</dbReference>
<dbReference type="Gene3D" id="3.40.630.30">
    <property type="match status" value="1"/>
</dbReference>
<dbReference type="InParanoid" id="Q8TJ34"/>
<dbReference type="CDD" id="cd04301">
    <property type="entry name" value="NAT_SF"/>
    <property type="match status" value="1"/>
</dbReference>
<dbReference type="AlphaFoldDB" id="Q8TJ34"/>
<evidence type="ECO:0000313" key="3">
    <source>
        <dbReference type="Proteomes" id="UP000002487"/>
    </source>
</evidence>
<accession>Q8TJ34</accession>
<feature type="domain" description="N-acetyltransferase" evidence="1">
    <location>
        <begin position="9"/>
        <end position="177"/>
    </location>
</feature>
<dbReference type="SUPFAM" id="SSF55729">
    <property type="entry name" value="Acyl-CoA N-acyltransferases (Nat)"/>
    <property type="match status" value="1"/>
</dbReference>
<dbReference type="EMBL" id="AE010299">
    <property type="protein sequence ID" value="AAM07305.1"/>
    <property type="molecule type" value="Genomic_DNA"/>
</dbReference>
<dbReference type="InterPro" id="IPR000182">
    <property type="entry name" value="GNAT_dom"/>
</dbReference>
<reference evidence="2 3" key="1">
    <citation type="journal article" date="2002" name="Genome Res.">
        <title>The genome of Methanosarcina acetivorans reveals extensive metabolic and physiological diversity.</title>
        <authorList>
            <person name="Galagan J.E."/>
            <person name="Nusbaum C."/>
            <person name="Roy A."/>
            <person name="Endrizzi M.G."/>
            <person name="Macdonald P."/>
            <person name="FitzHugh W."/>
            <person name="Calvo S."/>
            <person name="Engels R."/>
            <person name="Smirnov S."/>
            <person name="Atnoor D."/>
            <person name="Brown A."/>
            <person name="Allen N."/>
            <person name="Naylor J."/>
            <person name="Stange-Thomann N."/>
            <person name="DeArellano K."/>
            <person name="Johnson R."/>
            <person name="Linton L."/>
            <person name="McEwan P."/>
            <person name="McKernan K."/>
            <person name="Talamas J."/>
            <person name="Tirrell A."/>
            <person name="Ye W."/>
            <person name="Zimmer A."/>
            <person name="Barber R.D."/>
            <person name="Cann I."/>
            <person name="Graham D.E."/>
            <person name="Grahame D.A."/>
            <person name="Guss A."/>
            <person name="Hedderich R."/>
            <person name="Ingram-Smith C."/>
            <person name="Kuettner C.H."/>
            <person name="Krzycki J.A."/>
            <person name="Leigh J.A."/>
            <person name="Li W."/>
            <person name="Liu J."/>
            <person name="Mukhopadhyay B."/>
            <person name="Reeve J.N."/>
            <person name="Smith K."/>
            <person name="Springer T.A."/>
            <person name="Umayam L.A."/>
            <person name="White O."/>
            <person name="White R.H."/>
            <person name="de Macario E.C."/>
            <person name="Ferry J.G."/>
            <person name="Jarrell K.F."/>
            <person name="Jing H."/>
            <person name="Macario A.J.L."/>
            <person name="Paulsen I."/>
            <person name="Pritchett M."/>
            <person name="Sowers K.R."/>
            <person name="Swanson R.V."/>
            <person name="Zinder S.H."/>
            <person name="Lander E."/>
            <person name="Metcalf W.W."/>
            <person name="Birren B."/>
        </authorList>
    </citation>
    <scope>NUCLEOTIDE SEQUENCE [LARGE SCALE GENOMIC DNA]</scope>
    <source>
        <strain evidence="3">ATCC 35395 / DSM 2834 / JCM 12185 / C2A</strain>
    </source>
</reference>
<dbReference type="Proteomes" id="UP000002487">
    <property type="component" value="Chromosome"/>
</dbReference>
<dbReference type="PROSITE" id="PS51186">
    <property type="entry name" value="GNAT"/>
    <property type="match status" value="1"/>
</dbReference>